<feature type="transmembrane region" description="Helical" evidence="1">
    <location>
        <begin position="140"/>
        <end position="159"/>
    </location>
</feature>
<keyword evidence="1" id="KW-1133">Transmembrane helix</keyword>
<protein>
    <submittedName>
        <fullName evidence="3">EAL domain-containing protein</fullName>
    </submittedName>
</protein>
<feature type="transmembrane region" description="Helical" evidence="1">
    <location>
        <begin position="171"/>
        <end position="188"/>
    </location>
</feature>
<dbReference type="SUPFAM" id="SSF141868">
    <property type="entry name" value="EAL domain-like"/>
    <property type="match status" value="1"/>
</dbReference>
<dbReference type="CDD" id="cd01948">
    <property type="entry name" value="EAL"/>
    <property type="match status" value="1"/>
</dbReference>
<dbReference type="Gene3D" id="3.20.20.450">
    <property type="entry name" value="EAL domain"/>
    <property type="match status" value="1"/>
</dbReference>
<evidence type="ECO:0000313" key="4">
    <source>
        <dbReference type="Proteomes" id="UP001286174"/>
    </source>
</evidence>
<dbReference type="PANTHER" id="PTHR33121">
    <property type="entry name" value="CYCLIC DI-GMP PHOSPHODIESTERASE PDEF"/>
    <property type="match status" value="1"/>
</dbReference>
<accession>A0AB35U9G4</accession>
<comment type="caution">
    <text evidence="3">The sequence shown here is derived from an EMBL/GenBank/DDBJ whole genome shotgun (WGS) entry which is preliminary data.</text>
</comment>
<feature type="transmembrane region" description="Helical" evidence="1">
    <location>
        <begin position="6"/>
        <end position="24"/>
    </location>
</feature>
<dbReference type="InterPro" id="IPR001633">
    <property type="entry name" value="EAL_dom"/>
</dbReference>
<dbReference type="PANTHER" id="PTHR33121:SF79">
    <property type="entry name" value="CYCLIC DI-GMP PHOSPHODIESTERASE PDED-RELATED"/>
    <property type="match status" value="1"/>
</dbReference>
<dbReference type="EMBL" id="JALBUR010000032">
    <property type="protein sequence ID" value="MDX8420330.1"/>
    <property type="molecule type" value="Genomic_DNA"/>
</dbReference>
<feature type="domain" description="EAL" evidence="2">
    <location>
        <begin position="376"/>
        <end position="627"/>
    </location>
</feature>
<dbReference type="InterPro" id="IPR050706">
    <property type="entry name" value="Cyclic-di-GMP_PDE-like"/>
</dbReference>
<feature type="transmembrane region" description="Helical" evidence="1">
    <location>
        <begin position="103"/>
        <end position="120"/>
    </location>
</feature>
<dbReference type="SMART" id="SM00052">
    <property type="entry name" value="EAL"/>
    <property type="match status" value="1"/>
</dbReference>
<dbReference type="Pfam" id="PF00563">
    <property type="entry name" value="EAL"/>
    <property type="match status" value="1"/>
</dbReference>
<dbReference type="Proteomes" id="UP001286174">
    <property type="component" value="Unassembled WGS sequence"/>
</dbReference>
<gene>
    <name evidence="3" type="ORF">MOZ60_09560</name>
</gene>
<keyword evidence="1" id="KW-0472">Membrane</keyword>
<reference evidence="3 4" key="1">
    <citation type="submission" date="2022-03" db="EMBL/GenBank/DDBJ databases">
        <title>Novel taxa within the pig intestine.</title>
        <authorList>
            <person name="Wylensek D."/>
            <person name="Bishof K."/>
            <person name="Afrizal A."/>
            <person name="Clavel T."/>
        </authorList>
    </citation>
    <scope>NUCLEOTIDE SEQUENCE [LARGE SCALE GENOMIC DNA]</scope>
    <source>
        <strain evidence="3 4">CLA-KB-P133</strain>
    </source>
</reference>
<evidence type="ECO:0000313" key="3">
    <source>
        <dbReference type="EMBL" id="MDX8420330.1"/>
    </source>
</evidence>
<dbReference type="PROSITE" id="PS50883">
    <property type="entry name" value="EAL"/>
    <property type="match status" value="1"/>
</dbReference>
<keyword evidence="4" id="KW-1185">Reference proteome</keyword>
<sequence length="630" mass="72198">MKLDTSYSIPTLMMLTVFLMQYVLRPRLKIDRTRIYMKLLAVDMAASIVDIWSTLLDANPSMFSSSILQIANVLFFALFIARTQIFLNYLIALCGRLHTGNKVFLDAARIFFVACEVIVLSSPWSHAVFAVDPSGYHQGVWYDLVYVHLYVTAAAGFLLMAKNRNHLEKQVWVRAYVCLTMLSVGGVVRAYSHTLMMNMVFLLCIFVLYDGIENPDHYLASRANTFNIVAFRQLYDELLFKHKSFYITGFYLKNYNYLRSSYGSRLSDEGLHQVGMWLHQIKPHVPAFYLHHGRFLLLGSQEELADLPDLIQKRFASNWHVNNSDLILDTDRIEISPDVYFKNSEQFMDAMDLALVQHGNGPIVINEDVFRMSERRNAVQRLVARVLQNHEIQVYLQPVVNAADDRTVGAEALSRLYDDAMGMVSPMEFIPVAEQMGRIDDFTLQVVDKVGAFIEDGGLSRCHINWININLCPLNCMNRSFPDELHEVLQKHHVSPSQVHLEITEEAMVDRVVLRQMMDKMIAMGYSFSLDDYGSGYSNASRQMELPFENVKLDLSVVREYMKTGSKLVPALVLVLQHDHLSITAEGVETFEMAQKMKEIGCTYLQGYFYSKPVPMAEFEQWCQKRGCNS</sequence>
<proteinExistence type="predicted"/>
<keyword evidence="1" id="KW-0812">Transmembrane</keyword>
<name>A0AB35U9G4_9FIRM</name>
<dbReference type="AlphaFoldDB" id="A0AB35U9G4"/>
<evidence type="ECO:0000259" key="2">
    <source>
        <dbReference type="PROSITE" id="PS50883"/>
    </source>
</evidence>
<dbReference type="GO" id="GO:0071111">
    <property type="term" value="F:cyclic-guanylate-specific phosphodiesterase activity"/>
    <property type="evidence" value="ECO:0007669"/>
    <property type="project" value="InterPro"/>
</dbReference>
<dbReference type="InterPro" id="IPR035919">
    <property type="entry name" value="EAL_sf"/>
</dbReference>
<feature type="transmembrane region" description="Helical" evidence="1">
    <location>
        <begin position="36"/>
        <end position="55"/>
    </location>
</feature>
<feature type="transmembrane region" description="Helical" evidence="1">
    <location>
        <begin position="67"/>
        <end position="91"/>
    </location>
</feature>
<organism evidence="3 4">
    <name type="scientific">Grylomicrobium aquisgranensis</name>
    <dbReference type="NCBI Taxonomy" id="2926318"/>
    <lineage>
        <taxon>Bacteria</taxon>
        <taxon>Bacillati</taxon>
        <taxon>Bacillota</taxon>
        <taxon>Erysipelotrichia</taxon>
        <taxon>Erysipelotrichales</taxon>
        <taxon>Erysipelotrichaceae</taxon>
        <taxon>Grylomicrobium</taxon>
    </lineage>
</organism>
<evidence type="ECO:0000256" key="1">
    <source>
        <dbReference type="SAM" id="Phobius"/>
    </source>
</evidence>
<dbReference type="RefSeq" id="WP_370596493.1">
    <property type="nucleotide sequence ID" value="NZ_JALBUR010000032.1"/>
</dbReference>